<dbReference type="GO" id="GO:0042286">
    <property type="term" value="F:glutamate-1-semialdehyde 2,1-aminomutase activity"/>
    <property type="evidence" value="ECO:0007669"/>
    <property type="project" value="UniProtKB-UniRule"/>
</dbReference>
<gene>
    <name evidence="8 9" type="primary">hemL</name>
    <name evidence="9" type="ORF">Pmgp_02150</name>
</gene>
<dbReference type="GO" id="GO:0006782">
    <property type="term" value="P:protoporphyrinogen IX biosynthetic process"/>
    <property type="evidence" value="ECO:0007669"/>
    <property type="project" value="UniProtKB-UniRule"/>
</dbReference>
<dbReference type="PROSITE" id="PS00600">
    <property type="entry name" value="AA_TRANSFER_CLASS_3"/>
    <property type="match status" value="1"/>
</dbReference>
<dbReference type="AlphaFoldDB" id="A0A4Y7RPR8"/>
<dbReference type="EMBL" id="QFFZ01000022">
    <property type="protein sequence ID" value="TEB10699.1"/>
    <property type="molecule type" value="Genomic_DNA"/>
</dbReference>
<dbReference type="GO" id="GO:0008483">
    <property type="term" value="F:transaminase activity"/>
    <property type="evidence" value="ECO:0007669"/>
    <property type="project" value="InterPro"/>
</dbReference>
<comment type="catalytic activity">
    <reaction evidence="1 8">
        <text>(S)-4-amino-5-oxopentanoate = 5-aminolevulinate</text>
        <dbReference type="Rhea" id="RHEA:14265"/>
        <dbReference type="ChEBI" id="CHEBI:57501"/>
        <dbReference type="ChEBI" id="CHEBI:356416"/>
        <dbReference type="EC" id="5.4.3.8"/>
    </reaction>
</comment>
<dbReference type="CDD" id="cd00610">
    <property type="entry name" value="OAT_like"/>
    <property type="match status" value="1"/>
</dbReference>
<proteinExistence type="inferred from homology"/>
<dbReference type="InterPro" id="IPR015424">
    <property type="entry name" value="PyrdxlP-dep_Trfase"/>
</dbReference>
<evidence type="ECO:0000256" key="2">
    <source>
        <dbReference type="ARBA" id="ARBA00001933"/>
    </source>
</evidence>
<keyword evidence="7 8" id="KW-0627">Porphyrin biosynthesis</keyword>
<dbReference type="PANTHER" id="PTHR43713">
    <property type="entry name" value="GLUTAMATE-1-SEMIALDEHYDE 2,1-AMINOMUTASE"/>
    <property type="match status" value="1"/>
</dbReference>
<dbReference type="RefSeq" id="WP_134213985.1">
    <property type="nucleotide sequence ID" value="NZ_QFFZ01000022.1"/>
</dbReference>
<feature type="modified residue" description="N6-(pyridoxal phosphate)lysine" evidence="8">
    <location>
        <position position="270"/>
    </location>
</feature>
<evidence type="ECO:0000256" key="6">
    <source>
        <dbReference type="ARBA" id="ARBA00023235"/>
    </source>
</evidence>
<dbReference type="UniPathway" id="UPA00251">
    <property type="reaction ID" value="UER00317"/>
</dbReference>
<organism evidence="9 10">
    <name type="scientific">Pelotomaculum propionicicum</name>
    <dbReference type="NCBI Taxonomy" id="258475"/>
    <lineage>
        <taxon>Bacteria</taxon>
        <taxon>Bacillati</taxon>
        <taxon>Bacillota</taxon>
        <taxon>Clostridia</taxon>
        <taxon>Eubacteriales</taxon>
        <taxon>Desulfotomaculaceae</taxon>
        <taxon>Pelotomaculum</taxon>
    </lineage>
</organism>
<dbReference type="InterPro" id="IPR015422">
    <property type="entry name" value="PyrdxlP-dep_Trfase_small"/>
</dbReference>
<comment type="subunit">
    <text evidence="8">Homodimer.</text>
</comment>
<dbReference type="OrthoDB" id="9807885at2"/>
<evidence type="ECO:0000256" key="8">
    <source>
        <dbReference type="HAMAP-Rule" id="MF_00375"/>
    </source>
</evidence>
<dbReference type="NCBIfam" id="NF000818">
    <property type="entry name" value="PRK00062.1"/>
    <property type="match status" value="1"/>
</dbReference>
<comment type="cofactor">
    <cofactor evidence="2 8">
        <name>pyridoxal 5'-phosphate</name>
        <dbReference type="ChEBI" id="CHEBI:597326"/>
    </cofactor>
</comment>
<dbReference type="NCBIfam" id="TIGR00713">
    <property type="entry name" value="hemL"/>
    <property type="match status" value="1"/>
</dbReference>
<dbReference type="Proteomes" id="UP000297597">
    <property type="component" value="Unassembled WGS sequence"/>
</dbReference>
<dbReference type="InterPro" id="IPR004639">
    <property type="entry name" value="4pyrrol_synth_GluAld_NH2Trfase"/>
</dbReference>
<dbReference type="Pfam" id="PF00202">
    <property type="entry name" value="Aminotran_3"/>
    <property type="match status" value="1"/>
</dbReference>
<dbReference type="HAMAP" id="MF_00375">
    <property type="entry name" value="HemL_aminotrans_3"/>
    <property type="match status" value="1"/>
</dbReference>
<protein>
    <recommendedName>
        <fullName evidence="8">Glutamate-1-semialdehyde 2,1-aminomutase</fullName>
        <shortName evidence="8">GSA</shortName>
        <ecNumber evidence="8">5.4.3.8</ecNumber>
    </recommendedName>
    <alternativeName>
        <fullName evidence="8">Glutamate-1-semialdehyde aminotransferase</fullName>
        <shortName evidence="8">GSA-AT</shortName>
    </alternativeName>
</protein>
<comment type="caution">
    <text evidence="9">The sequence shown here is derived from an EMBL/GenBank/DDBJ whole genome shotgun (WGS) entry which is preliminary data.</text>
</comment>
<evidence type="ECO:0000256" key="1">
    <source>
        <dbReference type="ARBA" id="ARBA00001579"/>
    </source>
</evidence>
<evidence type="ECO:0000256" key="3">
    <source>
        <dbReference type="ARBA" id="ARBA00004819"/>
    </source>
</evidence>
<dbReference type="Gene3D" id="3.40.640.10">
    <property type="entry name" value="Type I PLP-dependent aspartate aminotransferase-like (Major domain)"/>
    <property type="match status" value="1"/>
</dbReference>
<dbReference type="FunFam" id="3.40.640.10:FF:000021">
    <property type="entry name" value="Glutamate-1-semialdehyde 2,1-aminomutase"/>
    <property type="match status" value="1"/>
</dbReference>
<comment type="pathway">
    <text evidence="3">Porphyrin-containing compound metabolism; protoporphyrin-IX biosynthesis; 5-aminolevulinate from L-glutamyl-tRNA(Glu): step 2/2.</text>
</comment>
<sequence length="431" mass="45434">MHKGFSKSVELFKEAQKFIPGGVNSPVRAFKSVGLNPVFIKSGAGAKIYDEDGNEYIDYVGSWGPLILGHRHPHVAEALERCLRDVGTSFGAPTEMETKLASMVAEAVPSVEMLRLVSSGTEATMSALRLARGYTGRNKIVKFEGCYHGHADFLLIKAGSGALTLGIPTSPGVPAGSAANTIVTGFNDLANLEEVFKLEGEDIAAVIVEPVAGNMGVIPPAPGFLEGLRNLTARYGSVLIFDEVMTGFRVSYGGAQQLYGVTPDLTCLGKIIGGGLPVGAYGGKREIMECVAPAGAVYQAGTLSGNPLAVTAGIATLEILKQPGIYEELERKSASLEQGLREAALANGVEANLNRVGSMLCVFFTGSSVNDYAAACSSNTACFSAFFKSMLEQGVYLAPSQFEALFVSLAHGENEIEQTIKAAWNAFKSIK</sequence>
<evidence type="ECO:0000256" key="5">
    <source>
        <dbReference type="ARBA" id="ARBA00022898"/>
    </source>
</evidence>
<comment type="similarity">
    <text evidence="4 8">Belongs to the class-III pyridoxal-phosphate-dependent aminotransferase family. HemL subfamily.</text>
</comment>
<evidence type="ECO:0000256" key="4">
    <source>
        <dbReference type="ARBA" id="ARBA00008981"/>
    </source>
</evidence>
<keyword evidence="10" id="KW-1185">Reference proteome</keyword>
<dbReference type="InterPro" id="IPR049704">
    <property type="entry name" value="Aminotrans_3_PPA_site"/>
</dbReference>
<evidence type="ECO:0000313" key="9">
    <source>
        <dbReference type="EMBL" id="TEB10699.1"/>
    </source>
</evidence>
<name>A0A4Y7RPR8_9FIRM</name>
<keyword evidence="6 8" id="KW-0413">Isomerase</keyword>
<dbReference type="InterPro" id="IPR005814">
    <property type="entry name" value="Aminotrans_3"/>
</dbReference>
<dbReference type="GO" id="GO:0030170">
    <property type="term" value="F:pyridoxal phosphate binding"/>
    <property type="evidence" value="ECO:0007669"/>
    <property type="project" value="InterPro"/>
</dbReference>
<comment type="subcellular location">
    <subcellularLocation>
        <location evidence="8">Cytoplasm</location>
    </subcellularLocation>
</comment>
<dbReference type="EC" id="5.4.3.8" evidence="8"/>
<dbReference type="PANTHER" id="PTHR43713:SF3">
    <property type="entry name" value="GLUTAMATE-1-SEMIALDEHYDE 2,1-AMINOMUTASE 1, CHLOROPLASTIC-RELATED"/>
    <property type="match status" value="1"/>
</dbReference>
<dbReference type="SUPFAM" id="SSF53383">
    <property type="entry name" value="PLP-dependent transferases"/>
    <property type="match status" value="1"/>
</dbReference>
<dbReference type="Gene3D" id="3.90.1150.10">
    <property type="entry name" value="Aspartate Aminotransferase, domain 1"/>
    <property type="match status" value="1"/>
</dbReference>
<reference evidence="9 10" key="1">
    <citation type="journal article" date="2018" name="Environ. Microbiol.">
        <title>Novel energy conservation strategies and behaviour of Pelotomaculum schinkii driving syntrophic propionate catabolism.</title>
        <authorList>
            <person name="Hidalgo-Ahumada C.A.P."/>
            <person name="Nobu M.K."/>
            <person name="Narihiro T."/>
            <person name="Tamaki H."/>
            <person name="Liu W.T."/>
            <person name="Kamagata Y."/>
            <person name="Stams A.J.M."/>
            <person name="Imachi H."/>
            <person name="Sousa D.Z."/>
        </authorList>
    </citation>
    <scope>NUCLEOTIDE SEQUENCE [LARGE SCALE GENOMIC DNA]</scope>
    <source>
        <strain evidence="9 10">MGP</strain>
    </source>
</reference>
<keyword evidence="8" id="KW-0963">Cytoplasm</keyword>
<evidence type="ECO:0000313" key="10">
    <source>
        <dbReference type="Proteomes" id="UP000297597"/>
    </source>
</evidence>
<keyword evidence="5 8" id="KW-0663">Pyridoxal phosphate</keyword>
<accession>A0A4Y7RPR8</accession>
<dbReference type="GO" id="GO:0005737">
    <property type="term" value="C:cytoplasm"/>
    <property type="evidence" value="ECO:0007669"/>
    <property type="project" value="UniProtKB-SubCell"/>
</dbReference>
<evidence type="ECO:0000256" key="7">
    <source>
        <dbReference type="ARBA" id="ARBA00023244"/>
    </source>
</evidence>
<dbReference type="InterPro" id="IPR015421">
    <property type="entry name" value="PyrdxlP-dep_Trfase_major"/>
</dbReference>